<dbReference type="Proteomes" id="UP000198953">
    <property type="component" value="Unassembled WGS sequence"/>
</dbReference>
<accession>A0A1H8E4L8</accession>
<evidence type="ECO:0000313" key="3">
    <source>
        <dbReference type="Proteomes" id="UP000198953"/>
    </source>
</evidence>
<gene>
    <name evidence="2" type="ORF">SAMN05660976_06891</name>
</gene>
<dbReference type="STRING" id="46177.SAMN05660976_06891"/>
<dbReference type="AlphaFoldDB" id="A0A1H8E4L8"/>
<keyword evidence="3" id="KW-1185">Reference proteome</keyword>
<evidence type="ECO:0000313" key="2">
    <source>
        <dbReference type="EMBL" id="SEN13707.1"/>
    </source>
</evidence>
<dbReference type="EMBL" id="FOBF01000022">
    <property type="protein sequence ID" value="SEN13707.1"/>
    <property type="molecule type" value="Genomic_DNA"/>
</dbReference>
<proteinExistence type="predicted"/>
<protein>
    <recommendedName>
        <fullName evidence="4">Leucine Rich repeat-containing protein</fullName>
    </recommendedName>
</protein>
<sequence length="365" mass="38617">MTPNNAPSHPSDRDSGDPSSSPDPHGGDASHPSGSFASGSFAAGPVAGRPDSGDTFVPGSALDDWDQPWRTAFAGLPVLYAEQAPQGPGPVAWLLNDETDLRDSASSALSAELDDLLAKVGPSGVRAIAVQGYGARNAPEVLAARAADLPELRAVFLGAVPAEFWEISWIRHGDITPLLEAYPKLERLDVRGSEGLRLRPVTHEHLRVLRFETGGLPGEVVRGVAAASFPGLRHLELWLGVDEYGGDYTVADLGPILSGERLPALRRLGLCDSPLQDDLAAAVAGAPVVPRLEELSLSMGVLTDTGAEALLSGQPLTHLRRLDLHHHFLTPGMADRVRLALPGVDVDLSEAQHEDADWAYVAVSE</sequence>
<evidence type="ECO:0008006" key="4">
    <source>
        <dbReference type="Google" id="ProtNLM"/>
    </source>
</evidence>
<dbReference type="NCBIfam" id="NF038076">
    <property type="entry name" value="fam_STM4015"/>
    <property type="match status" value="1"/>
</dbReference>
<dbReference type="Gene3D" id="3.80.10.10">
    <property type="entry name" value="Ribonuclease Inhibitor"/>
    <property type="match status" value="1"/>
</dbReference>
<name>A0A1H8E4L8_9ACTN</name>
<organism evidence="2 3">
    <name type="scientific">Nonomuraea pusilla</name>
    <dbReference type="NCBI Taxonomy" id="46177"/>
    <lineage>
        <taxon>Bacteria</taxon>
        <taxon>Bacillati</taxon>
        <taxon>Actinomycetota</taxon>
        <taxon>Actinomycetes</taxon>
        <taxon>Streptosporangiales</taxon>
        <taxon>Streptosporangiaceae</taxon>
        <taxon>Nonomuraea</taxon>
    </lineage>
</organism>
<evidence type="ECO:0000256" key="1">
    <source>
        <dbReference type="SAM" id="MobiDB-lite"/>
    </source>
</evidence>
<dbReference type="InterPro" id="IPR032675">
    <property type="entry name" value="LRR_dom_sf"/>
</dbReference>
<reference evidence="2 3" key="1">
    <citation type="submission" date="2016-10" db="EMBL/GenBank/DDBJ databases">
        <authorList>
            <person name="de Groot N.N."/>
        </authorList>
    </citation>
    <scope>NUCLEOTIDE SEQUENCE [LARGE SCALE GENOMIC DNA]</scope>
    <source>
        <strain evidence="2 3">DSM 43357</strain>
    </source>
</reference>
<dbReference type="SUPFAM" id="SSF52047">
    <property type="entry name" value="RNI-like"/>
    <property type="match status" value="1"/>
</dbReference>
<feature type="region of interest" description="Disordered" evidence="1">
    <location>
        <begin position="1"/>
        <end position="63"/>
    </location>
</feature>
<dbReference type="RefSeq" id="WP_256257438.1">
    <property type="nucleotide sequence ID" value="NZ_FOBF01000022.1"/>
</dbReference>
<feature type="compositionally biased region" description="Low complexity" evidence="1">
    <location>
        <begin position="17"/>
        <end position="48"/>
    </location>
</feature>
<dbReference type="InterPro" id="IPR047722">
    <property type="entry name" value="STM4015-like"/>
</dbReference>